<evidence type="ECO:0000256" key="1">
    <source>
        <dbReference type="SAM" id="MobiDB-lite"/>
    </source>
</evidence>
<organism evidence="2 3">
    <name type="scientific">Zalerion maritima</name>
    <dbReference type="NCBI Taxonomy" id="339359"/>
    <lineage>
        <taxon>Eukaryota</taxon>
        <taxon>Fungi</taxon>
        <taxon>Dikarya</taxon>
        <taxon>Ascomycota</taxon>
        <taxon>Pezizomycotina</taxon>
        <taxon>Sordariomycetes</taxon>
        <taxon>Lulworthiomycetidae</taxon>
        <taxon>Lulworthiales</taxon>
        <taxon>Lulworthiaceae</taxon>
        <taxon>Zalerion</taxon>
    </lineage>
</organism>
<dbReference type="AlphaFoldDB" id="A0AAD5RW36"/>
<feature type="compositionally biased region" description="Basic and acidic residues" evidence="1">
    <location>
        <begin position="154"/>
        <end position="168"/>
    </location>
</feature>
<feature type="region of interest" description="Disordered" evidence="1">
    <location>
        <begin position="140"/>
        <end position="252"/>
    </location>
</feature>
<feature type="region of interest" description="Disordered" evidence="1">
    <location>
        <begin position="333"/>
        <end position="363"/>
    </location>
</feature>
<proteinExistence type="predicted"/>
<dbReference type="EMBL" id="JAKWBI020000055">
    <property type="protein sequence ID" value="KAJ2904394.1"/>
    <property type="molecule type" value="Genomic_DNA"/>
</dbReference>
<accession>A0AAD5RW36</accession>
<protein>
    <submittedName>
        <fullName evidence="2">Uncharacterized protein</fullName>
    </submittedName>
</protein>
<evidence type="ECO:0000313" key="2">
    <source>
        <dbReference type="EMBL" id="KAJ2904394.1"/>
    </source>
</evidence>
<evidence type="ECO:0000313" key="3">
    <source>
        <dbReference type="Proteomes" id="UP001201980"/>
    </source>
</evidence>
<feature type="compositionally biased region" description="Polar residues" evidence="1">
    <location>
        <begin position="185"/>
        <end position="195"/>
    </location>
</feature>
<feature type="compositionally biased region" description="Polar residues" evidence="1">
    <location>
        <begin position="337"/>
        <end position="363"/>
    </location>
</feature>
<keyword evidence="3" id="KW-1185">Reference proteome</keyword>
<name>A0AAD5RW36_9PEZI</name>
<sequence>MSLISDSTTPRRYSEHCDRQDAFRSGFDQTLLQNFPFPLQNPVKNGQILASFSQRQTTLAIATARGLPSSAVPSTTRTFYFYIFFRPSPTSPVAESFELTNQQYKYEFQAFDNSILEYPHTETSRATFIIADDHHLGSPGTKKPWRYGSPPQVGDKDACGNRENELGRQGHPNCLAPGVDESDTDGNGRNISLDESTIVEEDLPPPRISTTSHGGDVKPFRGNSNGLEDLGTAKTPPPRPTTSGEPVNAGDSMPVEEAWNAEEYERRDGEGFDWDLVADEINDASDEGWQEFDENWQPPPGFSNLGCPFGPIPKRRLRWSAFYEATLDTIWEDPMEPSTNTSPMSSTATLVNSSGSYSNETSI</sequence>
<dbReference type="Proteomes" id="UP001201980">
    <property type="component" value="Unassembled WGS sequence"/>
</dbReference>
<reference evidence="2" key="1">
    <citation type="submission" date="2022-07" db="EMBL/GenBank/DDBJ databases">
        <title>Draft genome sequence of Zalerion maritima ATCC 34329, a (micro)plastics degrading marine fungus.</title>
        <authorList>
            <person name="Paco A."/>
            <person name="Goncalves M.F.M."/>
            <person name="Rocha-Santos T.A.P."/>
            <person name="Alves A."/>
        </authorList>
    </citation>
    <scope>NUCLEOTIDE SEQUENCE</scope>
    <source>
        <strain evidence="2">ATCC 34329</strain>
    </source>
</reference>
<comment type="caution">
    <text evidence="2">The sequence shown here is derived from an EMBL/GenBank/DDBJ whole genome shotgun (WGS) entry which is preliminary data.</text>
</comment>
<gene>
    <name evidence="2" type="ORF">MKZ38_008179</name>
</gene>